<reference evidence="5" key="1">
    <citation type="submission" date="2020-10" db="EMBL/GenBank/DDBJ databases">
        <authorList>
            <person name="Gilroy R."/>
        </authorList>
    </citation>
    <scope>NUCLEOTIDE SEQUENCE</scope>
    <source>
        <strain evidence="5">2889</strain>
    </source>
</reference>
<dbReference type="InterPro" id="IPR018832">
    <property type="entry name" value="Pept_C25_gingipain_C"/>
</dbReference>
<dbReference type="InterPro" id="IPR011635">
    <property type="entry name" value="CARDB"/>
</dbReference>
<dbReference type="EMBL" id="JADIMZ010000152">
    <property type="protein sequence ID" value="MBO8433577.1"/>
    <property type="molecule type" value="Genomic_DNA"/>
</dbReference>
<name>A0A9D9DSY0_9BACT</name>
<dbReference type="Pfam" id="PF10365">
    <property type="entry name" value="DUF2436"/>
    <property type="match status" value="1"/>
</dbReference>
<dbReference type="InterPro" id="IPR013783">
    <property type="entry name" value="Ig-like_fold"/>
</dbReference>
<feature type="domain" description="Secretion system C-terminal sorting" evidence="4">
    <location>
        <begin position="1089"/>
        <end position="1158"/>
    </location>
</feature>
<dbReference type="AlphaFoldDB" id="A0A9D9DSY0"/>
<feature type="domain" description="CARDB" evidence="2">
    <location>
        <begin position="211"/>
        <end position="289"/>
    </location>
</feature>
<accession>A0A9D9DSY0</accession>
<evidence type="ECO:0000313" key="5">
    <source>
        <dbReference type="EMBL" id="MBO8433577.1"/>
    </source>
</evidence>
<evidence type="ECO:0000256" key="1">
    <source>
        <dbReference type="ARBA" id="ARBA00022801"/>
    </source>
</evidence>
<organism evidence="5 6">
    <name type="scientific">Candidatus Pullibacteroides excrementavium</name>
    <dbReference type="NCBI Taxonomy" id="2840905"/>
    <lineage>
        <taxon>Bacteria</taxon>
        <taxon>Pseudomonadati</taxon>
        <taxon>Bacteroidota</taxon>
        <taxon>Bacteroidia</taxon>
        <taxon>Bacteroidales</taxon>
        <taxon>Candidatus Pullibacteroides</taxon>
    </lineage>
</organism>
<keyword evidence="1" id="KW-0378">Hydrolase</keyword>
<reference evidence="5" key="2">
    <citation type="journal article" date="2021" name="PeerJ">
        <title>Extensive microbial diversity within the chicken gut microbiome revealed by metagenomics and culture.</title>
        <authorList>
            <person name="Gilroy R."/>
            <person name="Ravi A."/>
            <person name="Getino M."/>
            <person name="Pursley I."/>
            <person name="Horton D.L."/>
            <person name="Alikhan N.F."/>
            <person name="Baker D."/>
            <person name="Gharbi K."/>
            <person name="Hall N."/>
            <person name="Watson M."/>
            <person name="Adriaenssens E.M."/>
            <person name="Foster-Nyarko E."/>
            <person name="Jarju S."/>
            <person name="Secka A."/>
            <person name="Antonio M."/>
            <person name="Oren A."/>
            <person name="Chaudhuri R.R."/>
            <person name="La Ragione R."/>
            <person name="Hildebrand F."/>
            <person name="Pallen M.J."/>
        </authorList>
    </citation>
    <scope>NUCLEOTIDE SEQUENCE</scope>
    <source>
        <strain evidence="5">2889</strain>
    </source>
</reference>
<comment type="caution">
    <text evidence="5">The sequence shown here is derived from an EMBL/GenBank/DDBJ whole genome shotgun (WGS) entry which is preliminary data.</text>
</comment>
<sequence>MRQFAFLFLEMWMPLVLLPGLADCHAQSLMQGSQRTMSIKLADVRPFDSKDKARISLDVQFDWGDGSGYQLLLDSDATAYGEAIPETGELVNGEVPDGLYDVFEYKIPENATPVFGDHAFLREGETMTIEVPAGAYDYGVVNPADAWTIYFAGGNDSRGNDVEFAAGVEYVFTIEEAGGADNCVLKVRENQDLALTAIASPVMSEGLTGQEEVTVVVENLGKNDVSDYRLSYYVGDNAPVTETVDRILAAGDTMSYTFHAKADLSQPGVFYPITVFVECENDVVPSNDTLSAEIFHIGPLAAPFVCDFEEEADMFWWDVVDADRDGVCWQWSMLGRAMVRFALDNPLDDYLVTLCPVHLDAGKAYAAFEYDAMDENCPESLSVLYGTSKDPGRMESVLELNHFARGTDAVRYGLAVLDIEEAGDYYFAFHASSDPDMFGLWIDNVEIGQGAYEGTPDLAVKEVVLPFSGCGLSAESLVQARVANRGRTDIVSYELSYTVGDETRSKVFHGLPEGADTVVSFAKESLDLSEWGTYQVRVEGRVLESLSGKREENLIDNAAEAAVINFEPVEAPFVTDFSDTLQRADWLDGGYWIWNDAWAAYGGRSGTSLVSRCVSLEEGVGYRFSMRYRAGLYLFGLQVQEDFMVLCGPTGTDIGGWDTLWAGQRYEDGFVTEDVSFVCRNSGNYGFAIVTSGYLWIREAAVKKVDEYDVRVESFSTSVPRLMPEEHGTALQMATAGVRNRGMQAVDVLVEILQKDVVLGMDTVSLDGLDDYGLADVRFALARTRAGDTLDLKVRATVIGQEESDATLDNEMRIRSYITEEEMAYDAVTEEMFADSTHRIGSEENLACGLPFWVPVKDTLTHIVVGWGYPSGEPVVLTIHEWDPESGRLGNLVCEKKVDAGTESGFVRYEVGPWLLDSGFYMVSEQTAGYILLADASEDGFLYVSSMDPPLLQYGVGYPAIRLFFGKNAALPYRDVEVVDIVRPRLDGVFSSEEEVVARVRNNGSDSAYVVVTLDVNGRHAGSRNLGMDSGETEDVSFVIDMSEPNLEYRLTAFVQMPGDMAPENDTVTRVVESRVANNAIGVPSSVLLYPNPSDGFFTVELAEPARIEVCDMAGCRIHEEECAVAGKYEIDLRGRASGMFLIRIVFDGGVSTHKLLIK</sequence>
<dbReference type="Pfam" id="PF07705">
    <property type="entry name" value="CARDB"/>
    <property type="match status" value="1"/>
</dbReference>
<dbReference type="Pfam" id="PF18962">
    <property type="entry name" value="Por_Secre_tail"/>
    <property type="match status" value="1"/>
</dbReference>
<dbReference type="InterPro" id="IPR026444">
    <property type="entry name" value="Secre_tail"/>
</dbReference>
<evidence type="ECO:0000259" key="2">
    <source>
        <dbReference type="Pfam" id="PF07705"/>
    </source>
</evidence>
<proteinExistence type="predicted"/>
<dbReference type="Gene3D" id="2.60.40.10">
    <property type="entry name" value="Immunoglobulins"/>
    <property type="match status" value="2"/>
</dbReference>
<dbReference type="Proteomes" id="UP000823612">
    <property type="component" value="Unassembled WGS sequence"/>
</dbReference>
<gene>
    <name evidence="5" type="ORF">IAB08_09860</name>
</gene>
<evidence type="ECO:0000313" key="6">
    <source>
        <dbReference type="Proteomes" id="UP000823612"/>
    </source>
</evidence>
<dbReference type="Gene3D" id="2.60.120.200">
    <property type="match status" value="1"/>
</dbReference>
<dbReference type="NCBIfam" id="TIGR04183">
    <property type="entry name" value="Por_Secre_tail"/>
    <property type="match status" value="1"/>
</dbReference>
<dbReference type="GO" id="GO:0016787">
    <property type="term" value="F:hydrolase activity"/>
    <property type="evidence" value="ECO:0007669"/>
    <property type="project" value="UniProtKB-KW"/>
</dbReference>
<evidence type="ECO:0000259" key="3">
    <source>
        <dbReference type="Pfam" id="PF10365"/>
    </source>
</evidence>
<evidence type="ECO:0000259" key="4">
    <source>
        <dbReference type="Pfam" id="PF18962"/>
    </source>
</evidence>
<protein>
    <submittedName>
        <fullName evidence="5">DUF2436 domain-containing protein</fullName>
    </submittedName>
</protein>
<feature type="domain" description="Peptidase C25 gingipain C-terminal" evidence="3">
    <location>
        <begin position="49"/>
        <end position="182"/>
    </location>
</feature>